<dbReference type="Gene3D" id="3.40.630.30">
    <property type="match status" value="1"/>
</dbReference>
<dbReference type="PANTHER" id="PTHR43617">
    <property type="entry name" value="L-AMINO ACID N-ACETYLTRANSFERASE"/>
    <property type="match status" value="1"/>
</dbReference>
<keyword evidence="2 4" id="KW-0677">Repeat</keyword>
<comment type="caution">
    <text evidence="6">The sequence shown here is derived from an EMBL/GenBank/DDBJ whole genome shotgun (WGS) entry which is preliminary data.</text>
</comment>
<feature type="domain" description="N-acetyltransferase" evidence="5">
    <location>
        <begin position="168"/>
        <end position="321"/>
    </location>
</feature>
<dbReference type="InterPro" id="IPR000182">
    <property type="entry name" value="GNAT_dom"/>
</dbReference>
<dbReference type="PROSITE" id="PS51186">
    <property type="entry name" value="GNAT"/>
    <property type="match status" value="2"/>
</dbReference>
<dbReference type="PIRSF" id="PIRSF021524">
    <property type="entry name" value="MSH_acetyltransferase"/>
    <property type="match status" value="1"/>
</dbReference>
<dbReference type="EMBL" id="LGEM01000016">
    <property type="protein sequence ID" value="KUP98015.1"/>
    <property type="molecule type" value="Genomic_DNA"/>
</dbReference>
<feature type="binding site" evidence="4">
    <location>
        <begin position="263"/>
        <end position="269"/>
    </location>
    <ligand>
        <name>acetyl-CoA</name>
        <dbReference type="ChEBI" id="CHEBI:57288"/>
        <label>2</label>
    </ligand>
</feature>
<feature type="binding site" evidence="4">
    <location>
        <position position="36"/>
    </location>
    <ligand>
        <name>1D-myo-inositol 2-(L-cysteinylamino)-2-deoxy-alpha-D-glucopyranoside</name>
        <dbReference type="ChEBI" id="CHEBI:58887"/>
    </ligand>
</feature>
<dbReference type="InterPro" id="IPR017813">
    <property type="entry name" value="Mycothiol_AcTrfase"/>
</dbReference>
<dbReference type="Proteomes" id="UP000074382">
    <property type="component" value="Unassembled WGS sequence"/>
</dbReference>
<dbReference type="InterPro" id="IPR016181">
    <property type="entry name" value="Acyl_CoA_acyltransferase"/>
</dbReference>
<dbReference type="GO" id="GO:0008999">
    <property type="term" value="F:protein-N-terminal-alanine acetyltransferase activity"/>
    <property type="evidence" value="ECO:0007669"/>
    <property type="project" value="TreeGrafter"/>
</dbReference>
<feature type="binding site" evidence="4">
    <location>
        <position position="252"/>
    </location>
    <ligand>
        <name>1D-myo-inositol 2-(L-cysteinylamino)-2-deoxy-alpha-D-glucopyranoside</name>
        <dbReference type="ChEBI" id="CHEBI:58887"/>
    </ligand>
</feature>
<evidence type="ECO:0000313" key="7">
    <source>
        <dbReference type="Proteomes" id="UP000074382"/>
    </source>
</evidence>
<feature type="binding site" evidence="4">
    <location>
        <position position="236"/>
    </location>
    <ligand>
        <name>1D-myo-inositol 2-(L-cysteinylamino)-2-deoxy-alpha-D-glucopyranoside</name>
        <dbReference type="ChEBI" id="CHEBI:58887"/>
    </ligand>
</feature>
<dbReference type="InterPro" id="IPR050276">
    <property type="entry name" value="MshD_Acetyltransferase"/>
</dbReference>
<keyword evidence="7" id="KW-1185">Reference proteome</keyword>
<feature type="domain" description="N-acetyltransferase" evidence="5">
    <location>
        <begin position="5"/>
        <end position="145"/>
    </location>
</feature>
<dbReference type="RefSeq" id="WP_068756542.1">
    <property type="nucleotide sequence ID" value="NZ_KQ950182.1"/>
</dbReference>
<dbReference type="Pfam" id="PF13508">
    <property type="entry name" value="Acetyltransf_7"/>
    <property type="match status" value="1"/>
</dbReference>
<dbReference type="STRING" id="665004.AC529_03415"/>
<keyword evidence="1 4" id="KW-0808">Transferase</keyword>
<feature type="binding site" evidence="4">
    <location>
        <begin position="83"/>
        <end position="85"/>
    </location>
    <ligand>
        <name>acetyl-CoA</name>
        <dbReference type="ChEBI" id="CHEBI:57288"/>
        <label>1</label>
    </ligand>
</feature>
<dbReference type="GO" id="GO:0010125">
    <property type="term" value="P:mycothiol biosynthetic process"/>
    <property type="evidence" value="ECO:0007669"/>
    <property type="project" value="UniProtKB-UniRule"/>
</dbReference>
<comment type="subunit">
    <text evidence="4">Monomer.</text>
</comment>
<evidence type="ECO:0000256" key="2">
    <source>
        <dbReference type="ARBA" id="ARBA00022737"/>
    </source>
</evidence>
<evidence type="ECO:0000256" key="3">
    <source>
        <dbReference type="ARBA" id="ARBA00023315"/>
    </source>
</evidence>
<feature type="binding site" evidence="4">
    <location>
        <begin position="256"/>
        <end position="258"/>
    </location>
    <ligand>
        <name>acetyl-CoA</name>
        <dbReference type="ChEBI" id="CHEBI:57288"/>
        <label>2</label>
    </ligand>
</feature>
<dbReference type="EC" id="2.3.1.189" evidence="4"/>
<evidence type="ECO:0000256" key="1">
    <source>
        <dbReference type="ARBA" id="ARBA00022679"/>
    </source>
</evidence>
<accession>A0A147KL08</accession>
<dbReference type="CDD" id="cd04301">
    <property type="entry name" value="NAT_SF"/>
    <property type="match status" value="1"/>
</dbReference>
<comment type="caution">
    <text evidence="4">Lacks conserved residue(s) required for the propagation of feature annotation.</text>
</comment>
<dbReference type="PANTHER" id="PTHR43617:SF31">
    <property type="entry name" value="MYCOTHIOL ACETYLTRANSFERASE"/>
    <property type="match status" value="1"/>
</dbReference>
<feature type="binding site" evidence="4">
    <location>
        <position position="290"/>
    </location>
    <ligand>
        <name>1D-myo-inositol 2-(L-cysteinylamino)-2-deoxy-alpha-D-glucopyranoside</name>
        <dbReference type="ChEBI" id="CHEBI:58887"/>
    </ligand>
</feature>
<dbReference type="SUPFAM" id="SSF55729">
    <property type="entry name" value="Acyl-CoA N-acyltransferases (Nat)"/>
    <property type="match status" value="1"/>
</dbReference>
<dbReference type="NCBIfam" id="TIGR03448">
    <property type="entry name" value="mycothiol_MshD"/>
    <property type="match status" value="1"/>
</dbReference>
<gene>
    <name evidence="4" type="primary">mshD</name>
    <name evidence="6" type="ORF">AC529_03415</name>
</gene>
<sequence>MSHILTTDTLDSAQASAVLALAEAVREADGVAALSEQTLLRVRHGALGRARFHLAYVEGDRGTELGGFAFAELSPAEPDAAELAVAPSWRRRGLGRRLLDDLFANASARGLRVWAHGDLAAARALAASAGLERMRGLWKMRLPLRAAEGAAVPDLPEPRLSPEAAGKLEIRTFRVGSDEQEWLRVNALAFADHPEQGAITLEDLRQRQQEEWFDPTGFFVAADPRDGRIAGYHWTKVHADGAGLTDGEPVGEVYVVGVDPAWQGSGLGRALTLVGLRHLRDRGLPWVLLYVDEDNRPAVWLYRSLGFELWESDVMYGHTTR</sequence>
<comment type="catalytic activity">
    <reaction evidence="4">
        <text>1D-myo-inositol 2-(L-cysteinylamino)-2-deoxy-alpha-D-glucopyranoside + acetyl-CoA = mycothiol + CoA + H(+)</text>
        <dbReference type="Rhea" id="RHEA:26172"/>
        <dbReference type="ChEBI" id="CHEBI:15378"/>
        <dbReference type="ChEBI" id="CHEBI:16768"/>
        <dbReference type="ChEBI" id="CHEBI:57287"/>
        <dbReference type="ChEBI" id="CHEBI:57288"/>
        <dbReference type="ChEBI" id="CHEBI:58887"/>
        <dbReference type="EC" id="2.3.1.189"/>
    </reaction>
</comment>
<organism evidence="6 7">
    <name type="scientific">Thermobifida cellulosilytica TB100</name>
    <dbReference type="NCBI Taxonomy" id="665004"/>
    <lineage>
        <taxon>Bacteria</taxon>
        <taxon>Bacillati</taxon>
        <taxon>Actinomycetota</taxon>
        <taxon>Actinomycetes</taxon>
        <taxon>Streptosporangiales</taxon>
        <taxon>Nocardiopsidaceae</taxon>
        <taxon>Thermobifida</taxon>
    </lineage>
</organism>
<keyword evidence="3 4" id="KW-0012">Acyltransferase</keyword>
<dbReference type="PATRIC" id="fig|665004.4.peg.2615"/>
<dbReference type="GO" id="GO:0035447">
    <property type="term" value="F:mycothiol synthase activity"/>
    <property type="evidence" value="ECO:0007669"/>
    <property type="project" value="UniProtKB-UniRule"/>
</dbReference>
<proteinExistence type="inferred from homology"/>
<evidence type="ECO:0000256" key="4">
    <source>
        <dbReference type="HAMAP-Rule" id="MF_01698"/>
    </source>
</evidence>
<dbReference type="OrthoDB" id="3208058at2"/>
<comment type="function">
    <text evidence="4">Catalyzes the transfer of acetyl from acetyl-CoA to desacetylmycothiol (Cys-GlcN-Ins) to form mycothiol.</text>
</comment>
<dbReference type="Pfam" id="PF00583">
    <property type="entry name" value="Acetyltransf_1"/>
    <property type="match status" value="1"/>
</dbReference>
<protein>
    <recommendedName>
        <fullName evidence="4">Mycothiol acetyltransferase</fullName>
        <shortName evidence="4">MSH acetyltransferase</shortName>
        <ecNumber evidence="4">2.3.1.189</ecNumber>
    </recommendedName>
    <alternativeName>
        <fullName evidence="4">Mycothiol synthase</fullName>
    </alternativeName>
</protein>
<name>A0A147KL08_THECS</name>
<feature type="binding site" evidence="4">
    <location>
        <position position="195"/>
    </location>
    <ligand>
        <name>1D-myo-inositol 2-(L-cysteinylamino)-2-deoxy-alpha-D-glucopyranoside</name>
        <dbReference type="ChEBI" id="CHEBI:58887"/>
    </ligand>
</feature>
<comment type="similarity">
    <text evidence="4">Belongs to the acetyltransferase family. MshD subfamily.</text>
</comment>
<reference evidence="7" key="1">
    <citation type="journal article" date="2017" name="Acta Aliment.">
        <title>Plant polysaccharide degrading enzyme system of Thermpbifida cellulosilytica TB100 revealed by de novo genome project data.</title>
        <authorList>
            <person name="Toth A."/>
            <person name="Baka E."/>
            <person name="Luzics S."/>
            <person name="Bata-Vidacs I."/>
            <person name="Nagy I."/>
            <person name="Balint B."/>
            <person name="Herceg R."/>
            <person name="Olasz F."/>
            <person name="Wilk T."/>
            <person name="Nagy T."/>
            <person name="Kriszt B."/>
            <person name="Nagy I."/>
            <person name="Kukolya J."/>
        </authorList>
    </citation>
    <scope>NUCLEOTIDE SEQUENCE [LARGE SCALE GENOMIC DNA]</scope>
    <source>
        <strain evidence="7">TB100</strain>
    </source>
</reference>
<dbReference type="AlphaFoldDB" id="A0A147KL08"/>
<dbReference type="HAMAP" id="MF_01698">
    <property type="entry name" value="MshD"/>
    <property type="match status" value="1"/>
</dbReference>
<evidence type="ECO:0000259" key="5">
    <source>
        <dbReference type="PROSITE" id="PS51186"/>
    </source>
</evidence>
<evidence type="ECO:0000313" key="6">
    <source>
        <dbReference type="EMBL" id="KUP98015.1"/>
    </source>
</evidence>